<sequence length="292" mass="33313">MSWYYNYKNKPTIETDEGIKAKSKRGAFVKSWWATRWIEAMEQLMDRGRLQRGRRYARKGQVVSLTEGTGEVVGKVQGSRKRPYKITIQIKPLTDTQWEQIIEALAARPIFMAQLLAGEMPQEIEEAFVDVNLSLFPTVRDLTQDCNCPDWAEVCKHLAAVQYILAERFDEDPFLLFRLRGKTQDEILVALRKLQGVGGVEETSVPEYDPPPPLSDSLNDFWGIGEEIAHFQTQIDAPESPYPALARLGAPPFMENIERWLKPAYDEMSETAVSTAFTDQEQPNENEDKIAP</sequence>
<reference evidence="3" key="1">
    <citation type="submission" date="2018-06" db="EMBL/GenBank/DDBJ databases">
        <authorList>
            <person name="Zhirakovskaya E."/>
        </authorList>
    </citation>
    <scope>NUCLEOTIDE SEQUENCE</scope>
</reference>
<dbReference type="AlphaFoldDB" id="A0A3B0UPS1"/>
<gene>
    <name evidence="3" type="ORF">MNBD_CHLOROFLEXI01-3079</name>
</gene>
<evidence type="ECO:0000256" key="1">
    <source>
        <dbReference type="SAM" id="MobiDB-lite"/>
    </source>
</evidence>
<accession>A0A3B0UPS1</accession>
<dbReference type="PANTHER" id="PTHR38133">
    <property type="entry name" value="SLR1429 PROTEIN"/>
    <property type="match status" value="1"/>
</dbReference>
<name>A0A3B0UPS1_9ZZZZ</name>
<evidence type="ECO:0000313" key="3">
    <source>
        <dbReference type="EMBL" id="VAW31140.1"/>
    </source>
</evidence>
<proteinExistence type="predicted"/>
<dbReference type="GO" id="GO:0008270">
    <property type="term" value="F:zinc ion binding"/>
    <property type="evidence" value="ECO:0007669"/>
    <property type="project" value="InterPro"/>
</dbReference>
<dbReference type="EMBL" id="UOEU01000166">
    <property type="protein sequence ID" value="VAW31140.1"/>
    <property type="molecule type" value="Genomic_DNA"/>
</dbReference>
<feature type="domain" description="SWIM-type" evidence="2">
    <location>
        <begin position="131"/>
        <end position="166"/>
    </location>
</feature>
<evidence type="ECO:0000259" key="2">
    <source>
        <dbReference type="PROSITE" id="PS50966"/>
    </source>
</evidence>
<protein>
    <recommendedName>
        <fullName evidence="2">SWIM-type domain-containing protein</fullName>
    </recommendedName>
</protein>
<feature type="compositionally biased region" description="Polar residues" evidence="1">
    <location>
        <begin position="271"/>
        <end position="283"/>
    </location>
</feature>
<dbReference type="PANTHER" id="PTHR38133:SF1">
    <property type="entry name" value="SLR1429 PROTEIN"/>
    <property type="match status" value="1"/>
</dbReference>
<dbReference type="PROSITE" id="PS50966">
    <property type="entry name" value="ZF_SWIM"/>
    <property type="match status" value="1"/>
</dbReference>
<organism evidence="3">
    <name type="scientific">hydrothermal vent metagenome</name>
    <dbReference type="NCBI Taxonomy" id="652676"/>
    <lineage>
        <taxon>unclassified sequences</taxon>
        <taxon>metagenomes</taxon>
        <taxon>ecological metagenomes</taxon>
    </lineage>
</organism>
<dbReference type="InterPro" id="IPR007527">
    <property type="entry name" value="Znf_SWIM"/>
</dbReference>
<feature type="region of interest" description="Disordered" evidence="1">
    <location>
        <begin position="271"/>
        <end position="292"/>
    </location>
</feature>